<feature type="domain" description="NAD-dependent epimerase/dehydratase" evidence="1">
    <location>
        <begin position="7"/>
        <end position="204"/>
    </location>
</feature>
<comment type="caution">
    <text evidence="2">The sequence shown here is derived from an EMBL/GenBank/DDBJ whole genome shotgun (WGS) entry which is preliminary data.</text>
</comment>
<proteinExistence type="predicted"/>
<dbReference type="AlphaFoldDB" id="A0A5R9QBE5"/>
<dbReference type="GO" id="GO:0004029">
    <property type="term" value="F:aldehyde dehydrogenase (NAD+) activity"/>
    <property type="evidence" value="ECO:0007669"/>
    <property type="project" value="TreeGrafter"/>
</dbReference>
<evidence type="ECO:0000259" key="1">
    <source>
        <dbReference type="Pfam" id="PF01370"/>
    </source>
</evidence>
<name>A0A5R9QBE5_9GAMM</name>
<dbReference type="Gene3D" id="3.40.50.720">
    <property type="entry name" value="NAD(P)-binding Rossmann-like Domain"/>
    <property type="match status" value="1"/>
</dbReference>
<reference evidence="2 3" key="1">
    <citation type="journal article" date="2017" name="Eur. J. Clin. Microbiol. Infect. Dis.">
        <title>Uncommonly isolated clinical Pseudomonas: identification and phylogenetic assignation.</title>
        <authorList>
            <person name="Mulet M."/>
            <person name="Gomila M."/>
            <person name="Ramirez A."/>
            <person name="Cardew S."/>
            <person name="Moore E.R."/>
            <person name="Lalucat J."/>
            <person name="Garcia-Valdes E."/>
        </authorList>
    </citation>
    <scope>NUCLEOTIDE SEQUENCE [LARGE SCALE GENOMIC DNA]</scope>
    <source>
        <strain evidence="2 3">SD129</strain>
    </source>
</reference>
<dbReference type="PANTHER" id="PTHR48079">
    <property type="entry name" value="PROTEIN YEEZ"/>
    <property type="match status" value="1"/>
</dbReference>
<accession>A0A5R9QBE5</accession>
<dbReference type="InterPro" id="IPR051783">
    <property type="entry name" value="NAD(P)-dependent_oxidoreduct"/>
</dbReference>
<dbReference type="SUPFAM" id="SSF51735">
    <property type="entry name" value="NAD(P)-binding Rossmann-fold domains"/>
    <property type="match status" value="1"/>
</dbReference>
<dbReference type="InterPro" id="IPR001509">
    <property type="entry name" value="Epimerase_deHydtase"/>
</dbReference>
<dbReference type="EMBL" id="QLAG01000021">
    <property type="protein sequence ID" value="TLX62454.1"/>
    <property type="molecule type" value="Genomic_DNA"/>
</dbReference>
<dbReference type="GO" id="GO:0005737">
    <property type="term" value="C:cytoplasm"/>
    <property type="evidence" value="ECO:0007669"/>
    <property type="project" value="TreeGrafter"/>
</dbReference>
<dbReference type="Pfam" id="PF01370">
    <property type="entry name" value="Epimerase"/>
    <property type="match status" value="1"/>
</dbReference>
<dbReference type="RefSeq" id="WP_138412241.1">
    <property type="nucleotide sequence ID" value="NZ_QLAG01000021.1"/>
</dbReference>
<sequence>MSNPPSVLIAGCGDVGSRLGLQLHARGWTVYGLRRNTAALPEPIHPVAGDLERAEAPAAWPTGELDYLVYAASANQHDEAGYQAAYVQGLSQVLGWLAGHGQRPRRLLFVSSTSVYGQHEGEWVDETSATEPAGFSGRIMLQAERQALDSGLPASVVRLSGIYGPGRQALLRQVRNGYRPVSEPPLYGNRIHVDDAAGLLAFLLLADAGGAALERCYLGVDDAPAPLAEVVDWLRERLGVTHSSEEAGMRRSGSKRCSNARARALGWSPRYPSYRDGYAAIIAERGATPA</sequence>
<dbReference type="Proteomes" id="UP000306753">
    <property type="component" value="Unassembled WGS sequence"/>
</dbReference>
<organism evidence="2 3">
    <name type="scientific">Stutzerimonas nosocomialis</name>
    <dbReference type="NCBI Taxonomy" id="1056496"/>
    <lineage>
        <taxon>Bacteria</taxon>
        <taxon>Pseudomonadati</taxon>
        <taxon>Pseudomonadota</taxon>
        <taxon>Gammaproteobacteria</taxon>
        <taxon>Pseudomonadales</taxon>
        <taxon>Pseudomonadaceae</taxon>
        <taxon>Stutzerimonas</taxon>
    </lineage>
</organism>
<dbReference type="InterPro" id="IPR036291">
    <property type="entry name" value="NAD(P)-bd_dom_sf"/>
</dbReference>
<keyword evidence="3" id="KW-1185">Reference proteome</keyword>
<dbReference type="PANTHER" id="PTHR48079:SF6">
    <property type="entry name" value="NAD(P)-BINDING DOMAIN-CONTAINING PROTEIN-RELATED"/>
    <property type="match status" value="1"/>
</dbReference>
<evidence type="ECO:0000313" key="3">
    <source>
        <dbReference type="Proteomes" id="UP000306753"/>
    </source>
</evidence>
<protein>
    <submittedName>
        <fullName evidence="2">SDR family NAD(P)-dependent oxidoreductase</fullName>
    </submittedName>
</protein>
<gene>
    <name evidence="2" type="ORF">DN820_15915</name>
</gene>
<evidence type="ECO:0000313" key="2">
    <source>
        <dbReference type="EMBL" id="TLX62454.1"/>
    </source>
</evidence>